<proteinExistence type="predicted"/>
<accession>A0ABV5FDM9</accession>
<comment type="caution">
    <text evidence="1">The sequence shown here is derived from an EMBL/GenBank/DDBJ whole genome shotgun (WGS) entry which is preliminary data.</text>
</comment>
<organism evidence="1 2">
    <name type="scientific">Mariniflexile ostreae</name>
    <dbReference type="NCBI Taxonomy" id="1520892"/>
    <lineage>
        <taxon>Bacteria</taxon>
        <taxon>Pseudomonadati</taxon>
        <taxon>Bacteroidota</taxon>
        <taxon>Flavobacteriia</taxon>
        <taxon>Flavobacteriales</taxon>
        <taxon>Flavobacteriaceae</taxon>
        <taxon>Mariniflexile</taxon>
    </lineage>
</organism>
<dbReference type="Proteomes" id="UP001589585">
    <property type="component" value="Unassembled WGS sequence"/>
</dbReference>
<evidence type="ECO:0000313" key="1">
    <source>
        <dbReference type="EMBL" id="MFB9057556.1"/>
    </source>
</evidence>
<gene>
    <name evidence="1" type="ORF">ACFFU9_12475</name>
</gene>
<evidence type="ECO:0008006" key="3">
    <source>
        <dbReference type="Google" id="ProtNLM"/>
    </source>
</evidence>
<sequence>MNQKSTYLFTLLFVLVFFNAFSQVGIGTTEPHASSILDVTSTEQGLLAPRMTSAQRLTIATPAEGLLVFDTDENVFYFFDGTTWLPLESAEKRDNYKLIKSAADLADELAAGGGTVYLLDPDTLYEINGTITLAVPININDAYIFGEDTNGDVLVSTGTIFEGVKGGSIKGITLISTGGSVFNLNGTGDGSLIFRDSAIVNSNSVGTVSDFKLVFLSIVRYSNNLNGITYTDIEELLLNSAGWDGLNKGTYETLTGIFNIITKQGGFSTVEETATAAFDVTGITSITGSAGMRNVSFSGDGNYVNGSSPYIGYNFTNDWDVNCPGLKVETDNNATGDINLDYSVGSGATTAFSGTGMSSRTKLSGNTTSENLFRFRSSPGINNRIIYDGMQTRFFNVSASVSFQGDNNNAVFVFYILKNGSILEETKVYREVGENNDVGALAIIGTIELSTNDYIEVWVERYSGAGNLLAVSMNLSIR</sequence>
<name>A0ABV5FDM9_9FLAO</name>
<keyword evidence="2" id="KW-1185">Reference proteome</keyword>
<protein>
    <recommendedName>
        <fullName evidence="3">Cell wall anchor protein</fullName>
    </recommendedName>
</protein>
<reference evidence="1 2" key="1">
    <citation type="submission" date="2024-09" db="EMBL/GenBank/DDBJ databases">
        <authorList>
            <person name="Sun Q."/>
            <person name="Mori K."/>
        </authorList>
    </citation>
    <scope>NUCLEOTIDE SEQUENCE [LARGE SCALE GENOMIC DNA]</scope>
    <source>
        <strain evidence="1 2">CECT 8622</strain>
    </source>
</reference>
<evidence type="ECO:0000313" key="2">
    <source>
        <dbReference type="Proteomes" id="UP001589585"/>
    </source>
</evidence>
<dbReference type="RefSeq" id="WP_379861789.1">
    <property type="nucleotide sequence ID" value="NZ_JBHMFC010000081.1"/>
</dbReference>
<dbReference type="EMBL" id="JBHMFC010000081">
    <property type="protein sequence ID" value="MFB9057556.1"/>
    <property type="molecule type" value="Genomic_DNA"/>
</dbReference>